<dbReference type="EMBL" id="KN817747">
    <property type="protein sequence ID" value="KJA13383.1"/>
    <property type="molecule type" value="Genomic_DNA"/>
</dbReference>
<gene>
    <name evidence="3" type="ORF">HYPSUDRAFT_49863</name>
</gene>
<keyword evidence="2" id="KW-0472">Membrane</keyword>
<keyword evidence="2" id="KW-0812">Transmembrane</keyword>
<feature type="region of interest" description="Disordered" evidence="1">
    <location>
        <begin position="151"/>
        <end position="172"/>
    </location>
</feature>
<reference evidence="4" key="1">
    <citation type="submission" date="2014-04" db="EMBL/GenBank/DDBJ databases">
        <title>Evolutionary Origins and Diversification of the Mycorrhizal Mutualists.</title>
        <authorList>
            <consortium name="DOE Joint Genome Institute"/>
            <consortium name="Mycorrhizal Genomics Consortium"/>
            <person name="Kohler A."/>
            <person name="Kuo A."/>
            <person name="Nagy L.G."/>
            <person name="Floudas D."/>
            <person name="Copeland A."/>
            <person name="Barry K.W."/>
            <person name="Cichocki N."/>
            <person name="Veneault-Fourrey C."/>
            <person name="LaButti K."/>
            <person name="Lindquist E.A."/>
            <person name="Lipzen A."/>
            <person name="Lundell T."/>
            <person name="Morin E."/>
            <person name="Murat C."/>
            <person name="Riley R."/>
            <person name="Ohm R."/>
            <person name="Sun H."/>
            <person name="Tunlid A."/>
            <person name="Henrissat B."/>
            <person name="Grigoriev I.V."/>
            <person name="Hibbett D.S."/>
            <person name="Martin F."/>
        </authorList>
    </citation>
    <scope>NUCLEOTIDE SEQUENCE [LARGE SCALE GENOMIC DNA]</scope>
    <source>
        <strain evidence="4">FD-334 SS-4</strain>
    </source>
</reference>
<evidence type="ECO:0000313" key="4">
    <source>
        <dbReference type="Proteomes" id="UP000054270"/>
    </source>
</evidence>
<protein>
    <submittedName>
        <fullName evidence="3">Uncharacterized protein</fullName>
    </submittedName>
</protein>
<name>A0A0D2LRC0_HYPSF</name>
<sequence length="172" mass="18832">MNAVSAASISSSGLRGCDTRVLNDANLSTFQVLAWVPTLSNNTLLFLLTLLKLGKPSQAQQKFGTISPMLMSLFKDGILYFFFTFIATVLLMLADLVPAFGAFSGYFHPWFILIYSVSGSRLVLNLRRIALKDNNVEPTSTDIVFSTFGARTNPELDEGSQPESDIGSRSHV</sequence>
<feature type="transmembrane region" description="Helical" evidence="2">
    <location>
        <begin position="78"/>
        <end position="100"/>
    </location>
</feature>
<dbReference type="OrthoDB" id="3349377at2759"/>
<dbReference type="OMA" id="FALELYC"/>
<keyword evidence="2" id="KW-1133">Transmembrane helix</keyword>
<feature type="transmembrane region" description="Helical" evidence="2">
    <location>
        <begin position="32"/>
        <end position="53"/>
    </location>
</feature>
<evidence type="ECO:0000256" key="2">
    <source>
        <dbReference type="SAM" id="Phobius"/>
    </source>
</evidence>
<dbReference type="AlphaFoldDB" id="A0A0D2LRC0"/>
<dbReference type="Proteomes" id="UP000054270">
    <property type="component" value="Unassembled WGS sequence"/>
</dbReference>
<feature type="transmembrane region" description="Helical" evidence="2">
    <location>
        <begin position="106"/>
        <end position="124"/>
    </location>
</feature>
<keyword evidence="4" id="KW-1185">Reference proteome</keyword>
<organism evidence="3 4">
    <name type="scientific">Hypholoma sublateritium (strain FD-334 SS-4)</name>
    <dbReference type="NCBI Taxonomy" id="945553"/>
    <lineage>
        <taxon>Eukaryota</taxon>
        <taxon>Fungi</taxon>
        <taxon>Dikarya</taxon>
        <taxon>Basidiomycota</taxon>
        <taxon>Agaricomycotina</taxon>
        <taxon>Agaricomycetes</taxon>
        <taxon>Agaricomycetidae</taxon>
        <taxon>Agaricales</taxon>
        <taxon>Agaricineae</taxon>
        <taxon>Strophariaceae</taxon>
        <taxon>Hypholoma</taxon>
    </lineage>
</organism>
<accession>A0A0D2LRC0</accession>
<proteinExistence type="predicted"/>
<evidence type="ECO:0000256" key="1">
    <source>
        <dbReference type="SAM" id="MobiDB-lite"/>
    </source>
</evidence>
<evidence type="ECO:0000313" key="3">
    <source>
        <dbReference type="EMBL" id="KJA13383.1"/>
    </source>
</evidence>